<dbReference type="InterPro" id="IPR000792">
    <property type="entry name" value="Tscrpt_reg_LuxR_C"/>
</dbReference>
<dbReference type="PRINTS" id="PR00038">
    <property type="entry name" value="HTHLUXR"/>
</dbReference>
<evidence type="ECO:0000313" key="3">
    <source>
        <dbReference type="EMBL" id="MCB8877645.1"/>
    </source>
</evidence>
<dbReference type="SUPFAM" id="SSF46894">
    <property type="entry name" value="C-terminal effector domain of the bipartite response regulators"/>
    <property type="match status" value="1"/>
</dbReference>
<comment type="caution">
    <text evidence="3">The sequence shown here is derived from an EMBL/GenBank/DDBJ whole genome shotgun (WGS) entry which is preliminary data.</text>
</comment>
<dbReference type="PANTHER" id="PTHR45566">
    <property type="entry name" value="HTH-TYPE TRANSCRIPTIONAL REGULATOR YHJB-RELATED"/>
    <property type="match status" value="1"/>
</dbReference>
<sequence>MASDTPFSVDITPPTDQPRSQTARIAWIDSYALTRDCLSKVMSDMQPDLEIDTFATVEQFLAASAEVDMDVVILYSHRPNDACLQEITTICEALETIPVIILSDLEESYQVSTIREALRAGASGFISTRSMGLGMTLSAIRFVQSGGTFAPLDILLSDTAVAQPAQAIQDTPYRLTARQRDVLAQLQQGKANKIIAHELGMSESTAKVHIRNIMRKMGATNRTQAAFNALKLYPEGETRPSL</sequence>
<evidence type="ECO:0000259" key="2">
    <source>
        <dbReference type="PROSITE" id="PS50043"/>
    </source>
</evidence>
<dbReference type="EMBL" id="JAESVB010000015">
    <property type="protein sequence ID" value="MCB8877645.1"/>
    <property type="molecule type" value="Genomic_DNA"/>
</dbReference>
<dbReference type="GO" id="GO:0003677">
    <property type="term" value="F:DNA binding"/>
    <property type="evidence" value="ECO:0007669"/>
    <property type="project" value="InterPro"/>
</dbReference>
<dbReference type="InterPro" id="IPR011006">
    <property type="entry name" value="CheY-like_superfamily"/>
</dbReference>
<protein>
    <submittedName>
        <fullName evidence="3">Response regulator transcription factor</fullName>
    </submittedName>
</protein>
<gene>
    <name evidence="3" type="ORF">ASILVAE211_20790</name>
</gene>
<organism evidence="3 4">
    <name type="scientific">Acidisoma silvae</name>
    <dbReference type="NCBI Taxonomy" id="2802396"/>
    <lineage>
        <taxon>Bacteria</taxon>
        <taxon>Pseudomonadati</taxon>
        <taxon>Pseudomonadota</taxon>
        <taxon>Alphaproteobacteria</taxon>
        <taxon>Acetobacterales</taxon>
        <taxon>Acidocellaceae</taxon>
        <taxon>Acidisoma</taxon>
    </lineage>
</organism>
<reference evidence="3" key="1">
    <citation type="journal article" date="2021" name="Microorganisms">
        <title>Acidisoma silvae sp. nov. and Acidisomacellulosilytica sp. nov., Two Acidophilic Bacteria Isolated from Decaying Wood, Hydrolyzing Cellulose and Producing Poly-3-hydroxybutyrate.</title>
        <authorList>
            <person name="Mieszkin S."/>
            <person name="Pouder E."/>
            <person name="Uroz S."/>
            <person name="Simon-Colin C."/>
            <person name="Alain K."/>
        </authorList>
    </citation>
    <scope>NUCLEOTIDE SEQUENCE</scope>
    <source>
        <strain evidence="3">HW T2.11</strain>
    </source>
</reference>
<reference evidence="3" key="2">
    <citation type="submission" date="2021-01" db="EMBL/GenBank/DDBJ databases">
        <authorList>
            <person name="Mieszkin S."/>
            <person name="Pouder E."/>
            <person name="Alain K."/>
        </authorList>
    </citation>
    <scope>NUCLEOTIDE SEQUENCE</scope>
    <source>
        <strain evidence="3">HW T2.11</strain>
    </source>
</reference>
<dbReference type="Gene3D" id="3.40.50.2300">
    <property type="match status" value="1"/>
</dbReference>
<dbReference type="RefSeq" id="WP_227323292.1">
    <property type="nucleotide sequence ID" value="NZ_JAESVB010000015.1"/>
</dbReference>
<feature type="region of interest" description="Disordered" evidence="1">
    <location>
        <begin position="1"/>
        <end position="20"/>
    </location>
</feature>
<dbReference type="GO" id="GO:0006355">
    <property type="term" value="P:regulation of DNA-templated transcription"/>
    <property type="evidence" value="ECO:0007669"/>
    <property type="project" value="InterPro"/>
</dbReference>
<dbReference type="AlphaFoldDB" id="A0A963YV40"/>
<dbReference type="InterPro" id="IPR016032">
    <property type="entry name" value="Sig_transdc_resp-reg_C-effctor"/>
</dbReference>
<dbReference type="PROSITE" id="PS50043">
    <property type="entry name" value="HTH_LUXR_2"/>
    <property type="match status" value="1"/>
</dbReference>
<dbReference type="Pfam" id="PF00196">
    <property type="entry name" value="GerE"/>
    <property type="match status" value="1"/>
</dbReference>
<name>A0A963YV40_9PROT</name>
<dbReference type="CDD" id="cd06170">
    <property type="entry name" value="LuxR_C_like"/>
    <property type="match status" value="1"/>
</dbReference>
<keyword evidence="4" id="KW-1185">Reference proteome</keyword>
<proteinExistence type="predicted"/>
<dbReference type="SMART" id="SM00421">
    <property type="entry name" value="HTH_LUXR"/>
    <property type="match status" value="1"/>
</dbReference>
<dbReference type="Proteomes" id="UP000708298">
    <property type="component" value="Unassembled WGS sequence"/>
</dbReference>
<dbReference type="PANTHER" id="PTHR45566:SF1">
    <property type="entry name" value="HTH-TYPE TRANSCRIPTIONAL REGULATOR YHJB-RELATED"/>
    <property type="match status" value="1"/>
</dbReference>
<feature type="domain" description="HTH luxR-type" evidence="2">
    <location>
        <begin position="168"/>
        <end position="233"/>
    </location>
</feature>
<dbReference type="InterPro" id="IPR051015">
    <property type="entry name" value="EvgA-like"/>
</dbReference>
<dbReference type="SUPFAM" id="SSF52172">
    <property type="entry name" value="CheY-like"/>
    <property type="match status" value="1"/>
</dbReference>
<evidence type="ECO:0000313" key="4">
    <source>
        <dbReference type="Proteomes" id="UP000708298"/>
    </source>
</evidence>
<evidence type="ECO:0000256" key="1">
    <source>
        <dbReference type="SAM" id="MobiDB-lite"/>
    </source>
</evidence>
<accession>A0A963YV40</accession>